<dbReference type="EC" id="2.3.2.27" evidence="5"/>
<keyword evidence="15" id="KW-1133">Transmembrane helix</keyword>
<dbReference type="SMART" id="SM00184">
    <property type="entry name" value="RING"/>
    <property type="match status" value="1"/>
</dbReference>
<evidence type="ECO:0000313" key="23">
    <source>
        <dbReference type="Proteomes" id="UP000005220"/>
    </source>
</evidence>
<keyword evidence="23" id="KW-1185">Reference proteome</keyword>
<evidence type="ECO:0000259" key="21">
    <source>
        <dbReference type="PROSITE" id="PS50089"/>
    </source>
</evidence>
<dbReference type="eggNOG" id="KOG0317">
    <property type="taxonomic scope" value="Eukaryota"/>
</dbReference>
<dbReference type="InterPro" id="IPR025654">
    <property type="entry name" value="PEX2/10"/>
</dbReference>
<dbReference type="GO" id="GO:0016562">
    <property type="term" value="P:protein import into peroxisome matrix, receptor recycling"/>
    <property type="evidence" value="ECO:0007669"/>
    <property type="project" value="EnsemblFungi"/>
</dbReference>
<dbReference type="GO" id="GO:0044721">
    <property type="term" value="P:protein import into peroxisome matrix, substrate release"/>
    <property type="evidence" value="ECO:0007669"/>
    <property type="project" value="EnsemblFungi"/>
</dbReference>
<feature type="domain" description="RING-type" evidence="21">
    <location>
        <begin position="277"/>
        <end position="315"/>
    </location>
</feature>
<dbReference type="STRING" id="1071382.H2AYQ9"/>
<dbReference type="HOGENOM" id="CLU_041707_2_0_1"/>
<keyword evidence="11 19" id="KW-0863">Zinc-finger</keyword>
<dbReference type="Gene3D" id="3.30.40.10">
    <property type="entry name" value="Zinc/RING finger domain, C3HC4 (zinc finger)"/>
    <property type="match status" value="1"/>
</dbReference>
<evidence type="ECO:0000256" key="7">
    <source>
        <dbReference type="ARBA" id="ARBA00022593"/>
    </source>
</evidence>
<dbReference type="OrthoDB" id="6270329at2759"/>
<accession>H2AYQ9</accession>
<evidence type="ECO:0000256" key="6">
    <source>
        <dbReference type="ARBA" id="ARBA00022448"/>
    </source>
</evidence>
<gene>
    <name evidence="22" type="primary">KAFR0H00560</name>
    <name evidence="22" type="ORF">KAFR_0H00560</name>
</gene>
<sequence length="327" mass="37970">MPEEQGLKNQIANTSNRDDLNDRRLPFADAASIIQSHQKDDQIVNLLIEKLNNFLKLVKGQLFINLYPREITLFAKMLYLFLTTIKKTRTLGEEYADIFIVNRPGTGLAKRYQRLLFILSYCLSPYLFTKLINRWNSKNDETDENGILSSFEDLFNVVLDIHLMLFYFKGAYYDIFRRIFGLRYAFGHKITATEKIFRDKNSSTYKVLGYILLLQNSSKLINVLKDKLDFRKLSIDTSRGEKDMKAIFGVPKQVKTNKIDLNDDTLFTFIQGASRTCILCLSKIVDPSCAPCGHLYCWDCILNWCNEKPECPLCRQKCHPQQILPIK</sequence>
<dbReference type="PANTHER" id="PTHR23350:SF0">
    <property type="entry name" value="PEROXISOME BIOGENESIS FACTOR 10"/>
    <property type="match status" value="1"/>
</dbReference>
<dbReference type="SUPFAM" id="SSF57850">
    <property type="entry name" value="RING/U-box"/>
    <property type="match status" value="1"/>
</dbReference>
<dbReference type="KEGG" id="kaf:KAFR_0H00560"/>
<dbReference type="Proteomes" id="UP000005220">
    <property type="component" value="Chromosome 8"/>
</dbReference>
<keyword evidence="8" id="KW-0808">Transferase</keyword>
<feature type="region of interest" description="Disordered" evidence="20">
    <location>
        <begin position="1"/>
        <end position="22"/>
    </location>
</feature>
<keyword evidence="9" id="KW-0812">Transmembrane</keyword>
<dbReference type="GO" id="GO:0006515">
    <property type="term" value="P:protein quality control for misfolded or incompletely synthesized proteins"/>
    <property type="evidence" value="ECO:0007669"/>
    <property type="project" value="EnsemblFungi"/>
</dbReference>
<evidence type="ECO:0000256" key="2">
    <source>
        <dbReference type="ARBA" id="ARBA00004585"/>
    </source>
</evidence>
<dbReference type="GeneID" id="13887462"/>
<keyword evidence="14" id="KW-0653">Protein transport</keyword>
<keyword evidence="7" id="KW-0962">Peroxisome biogenesis</keyword>
<dbReference type="EMBL" id="HE650828">
    <property type="protein sequence ID" value="CCF59465.1"/>
    <property type="molecule type" value="Genomic_DNA"/>
</dbReference>
<dbReference type="CDD" id="cd16527">
    <property type="entry name" value="RING-HC_PEX10"/>
    <property type="match status" value="1"/>
</dbReference>
<evidence type="ECO:0000256" key="15">
    <source>
        <dbReference type="ARBA" id="ARBA00022989"/>
    </source>
</evidence>
<evidence type="ECO:0000256" key="18">
    <source>
        <dbReference type="ARBA" id="ARBA00041230"/>
    </source>
</evidence>
<dbReference type="GO" id="GO:0061630">
    <property type="term" value="F:ubiquitin protein ligase activity"/>
    <property type="evidence" value="ECO:0007669"/>
    <property type="project" value="UniProtKB-EC"/>
</dbReference>
<evidence type="ECO:0000313" key="22">
    <source>
        <dbReference type="EMBL" id="CCF59465.1"/>
    </source>
</evidence>
<dbReference type="PROSITE" id="PS50089">
    <property type="entry name" value="ZF_RING_2"/>
    <property type="match status" value="1"/>
</dbReference>
<evidence type="ECO:0000256" key="9">
    <source>
        <dbReference type="ARBA" id="ARBA00022692"/>
    </source>
</evidence>
<evidence type="ECO:0000256" key="13">
    <source>
        <dbReference type="ARBA" id="ARBA00022833"/>
    </source>
</evidence>
<proteinExistence type="inferred from homology"/>
<keyword evidence="10" id="KW-0479">Metal-binding</keyword>
<dbReference type="InterPro" id="IPR001841">
    <property type="entry name" value="Znf_RING"/>
</dbReference>
<dbReference type="GO" id="GO:0005778">
    <property type="term" value="C:peroxisomal membrane"/>
    <property type="evidence" value="ECO:0007669"/>
    <property type="project" value="UniProtKB-SubCell"/>
</dbReference>
<comment type="subcellular location">
    <subcellularLocation>
        <location evidence="2">Peroxisome membrane</location>
        <topology evidence="2">Multi-pass membrane protein</topology>
    </subcellularLocation>
</comment>
<evidence type="ECO:0000256" key="11">
    <source>
        <dbReference type="ARBA" id="ARBA00022771"/>
    </source>
</evidence>
<dbReference type="Pfam" id="PF13639">
    <property type="entry name" value="zf-RING_2"/>
    <property type="match status" value="1"/>
</dbReference>
<dbReference type="GO" id="GO:0008320">
    <property type="term" value="F:protein transmembrane transporter activity"/>
    <property type="evidence" value="ECO:0007669"/>
    <property type="project" value="EnsemblFungi"/>
</dbReference>
<dbReference type="InterPro" id="IPR017907">
    <property type="entry name" value="Znf_RING_CS"/>
</dbReference>
<dbReference type="GO" id="GO:0000151">
    <property type="term" value="C:ubiquitin ligase complex"/>
    <property type="evidence" value="ECO:0007669"/>
    <property type="project" value="EnsemblFungi"/>
</dbReference>
<reference evidence="22 23" key="1">
    <citation type="journal article" date="2011" name="Proc. Natl. Acad. Sci. U.S.A.">
        <title>Evolutionary erosion of yeast sex chromosomes by mating-type switching accidents.</title>
        <authorList>
            <person name="Gordon J.L."/>
            <person name="Armisen D."/>
            <person name="Proux-Wera E."/>
            <person name="Oheigeartaigh S.S."/>
            <person name="Byrne K.P."/>
            <person name="Wolfe K.H."/>
        </authorList>
    </citation>
    <scope>NUCLEOTIDE SEQUENCE [LARGE SCALE GENOMIC DNA]</scope>
    <source>
        <strain evidence="23">ATCC 22294 / BCRC 22015 / CBS 2517 / CECT 1963 / NBRC 1671 / NRRL Y-8276</strain>
    </source>
</reference>
<dbReference type="InParanoid" id="H2AYQ9"/>
<dbReference type="Pfam" id="PF04757">
    <property type="entry name" value="Pex2_Pex12"/>
    <property type="match status" value="1"/>
</dbReference>
<organism evidence="22 23">
    <name type="scientific">Kazachstania africana (strain ATCC 22294 / BCRC 22015 / CBS 2517 / CECT 1963 / NBRC 1671 / NRRL Y-8276)</name>
    <name type="common">Yeast</name>
    <name type="synonym">Kluyveromyces africanus</name>
    <dbReference type="NCBI Taxonomy" id="1071382"/>
    <lineage>
        <taxon>Eukaryota</taxon>
        <taxon>Fungi</taxon>
        <taxon>Dikarya</taxon>
        <taxon>Ascomycota</taxon>
        <taxon>Saccharomycotina</taxon>
        <taxon>Saccharomycetes</taxon>
        <taxon>Saccharomycetales</taxon>
        <taxon>Saccharomycetaceae</taxon>
        <taxon>Kazachstania</taxon>
    </lineage>
</organism>
<keyword evidence="6" id="KW-0813">Transport</keyword>
<dbReference type="FunCoup" id="H2AYQ9">
    <property type="interactions" value="315"/>
</dbReference>
<evidence type="ECO:0000256" key="12">
    <source>
        <dbReference type="ARBA" id="ARBA00022786"/>
    </source>
</evidence>
<dbReference type="RefSeq" id="XP_003958600.1">
    <property type="nucleotide sequence ID" value="XM_003958551.1"/>
</dbReference>
<dbReference type="GO" id="GO:0008270">
    <property type="term" value="F:zinc ion binding"/>
    <property type="evidence" value="ECO:0007669"/>
    <property type="project" value="UniProtKB-KW"/>
</dbReference>
<dbReference type="GO" id="GO:0043161">
    <property type="term" value="P:proteasome-mediated ubiquitin-dependent protein catabolic process"/>
    <property type="evidence" value="ECO:0007669"/>
    <property type="project" value="EnsemblFungi"/>
</dbReference>
<comment type="pathway">
    <text evidence="3">Protein modification; protein ubiquitination.</text>
</comment>
<evidence type="ECO:0000256" key="1">
    <source>
        <dbReference type="ARBA" id="ARBA00000900"/>
    </source>
</evidence>
<keyword evidence="16" id="KW-0472">Membrane</keyword>
<evidence type="ECO:0000256" key="5">
    <source>
        <dbReference type="ARBA" id="ARBA00012483"/>
    </source>
</evidence>
<dbReference type="GO" id="GO:0000209">
    <property type="term" value="P:protein polyubiquitination"/>
    <property type="evidence" value="ECO:0007669"/>
    <property type="project" value="EnsemblFungi"/>
</dbReference>
<evidence type="ECO:0000256" key="3">
    <source>
        <dbReference type="ARBA" id="ARBA00004906"/>
    </source>
</evidence>
<comment type="similarity">
    <text evidence="4">Belongs to the pex2/pex10/pex12 family.</text>
</comment>
<dbReference type="GO" id="GO:1990429">
    <property type="term" value="C:peroxisomal importomer complex"/>
    <property type="evidence" value="ECO:0007669"/>
    <property type="project" value="EnsemblFungi"/>
</dbReference>
<name>H2AYQ9_KAZAF</name>
<keyword evidence="13" id="KW-0862">Zinc</keyword>
<protein>
    <recommendedName>
        <fullName evidence="5">RING-type E3 ubiquitin transferase</fullName>
        <ecNumber evidence="5">2.3.2.27</ecNumber>
    </recommendedName>
    <alternativeName>
        <fullName evidence="18">Peroxin-10</fullName>
    </alternativeName>
</protein>
<dbReference type="InterPro" id="IPR006845">
    <property type="entry name" value="Pex_N"/>
</dbReference>
<dbReference type="AlphaFoldDB" id="H2AYQ9"/>
<evidence type="ECO:0000256" key="10">
    <source>
        <dbReference type="ARBA" id="ARBA00022723"/>
    </source>
</evidence>
<evidence type="ECO:0000256" key="8">
    <source>
        <dbReference type="ARBA" id="ARBA00022679"/>
    </source>
</evidence>
<comment type="catalytic activity">
    <reaction evidence="1">
        <text>S-ubiquitinyl-[E2 ubiquitin-conjugating enzyme]-L-cysteine + [acceptor protein]-L-lysine = [E2 ubiquitin-conjugating enzyme]-L-cysteine + N(6)-ubiquitinyl-[acceptor protein]-L-lysine.</text>
        <dbReference type="EC" id="2.3.2.27"/>
    </reaction>
</comment>
<dbReference type="PROSITE" id="PS00518">
    <property type="entry name" value="ZF_RING_1"/>
    <property type="match status" value="1"/>
</dbReference>
<evidence type="ECO:0000256" key="4">
    <source>
        <dbReference type="ARBA" id="ARBA00008704"/>
    </source>
</evidence>
<keyword evidence="17" id="KW-0576">Peroxisome</keyword>
<keyword evidence="12" id="KW-0833">Ubl conjugation pathway</keyword>
<evidence type="ECO:0000256" key="14">
    <source>
        <dbReference type="ARBA" id="ARBA00022927"/>
    </source>
</evidence>
<evidence type="ECO:0000256" key="20">
    <source>
        <dbReference type="SAM" id="MobiDB-lite"/>
    </source>
</evidence>
<dbReference type="PANTHER" id="PTHR23350">
    <property type="entry name" value="PEROXISOME ASSEMBLY PROTEIN 10"/>
    <property type="match status" value="1"/>
</dbReference>
<evidence type="ECO:0000256" key="17">
    <source>
        <dbReference type="ARBA" id="ARBA00023140"/>
    </source>
</evidence>
<dbReference type="InterPro" id="IPR013083">
    <property type="entry name" value="Znf_RING/FYVE/PHD"/>
</dbReference>
<evidence type="ECO:0000256" key="16">
    <source>
        <dbReference type="ARBA" id="ARBA00023136"/>
    </source>
</evidence>
<evidence type="ECO:0000256" key="19">
    <source>
        <dbReference type="PROSITE-ProRule" id="PRU00175"/>
    </source>
</evidence>